<feature type="compositionally biased region" description="Polar residues" evidence="1">
    <location>
        <begin position="306"/>
        <end position="319"/>
    </location>
</feature>
<proteinExistence type="predicted"/>
<feature type="compositionally biased region" description="Basic and acidic residues" evidence="1">
    <location>
        <begin position="293"/>
        <end position="304"/>
    </location>
</feature>
<dbReference type="Gene3D" id="3.30.160.60">
    <property type="entry name" value="Classic Zinc Finger"/>
    <property type="match status" value="1"/>
</dbReference>
<feature type="region of interest" description="Disordered" evidence="1">
    <location>
        <begin position="261"/>
        <end position="356"/>
    </location>
</feature>
<evidence type="ECO:0000313" key="3">
    <source>
        <dbReference type="EMBL" id="RVW36205.1"/>
    </source>
</evidence>
<dbReference type="Pfam" id="PF03134">
    <property type="entry name" value="TB2_DP1_HVA22"/>
    <property type="match status" value="1"/>
</dbReference>
<protein>
    <submittedName>
        <fullName evidence="3">HVA22-like protein a</fullName>
    </submittedName>
</protein>
<feature type="domain" description="C2H2-type" evidence="2">
    <location>
        <begin position="243"/>
        <end position="267"/>
    </location>
</feature>
<dbReference type="InterPro" id="IPR004345">
    <property type="entry name" value="TB2_DP1_HVA22"/>
</dbReference>
<dbReference type="Pfam" id="PF12874">
    <property type="entry name" value="zf-met"/>
    <property type="match status" value="1"/>
</dbReference>
<dbReference type="EMBL" id="QGNW01001580">
    <property type="protein sequence ID" value="RVW36205.1"/>
    <property type="molecule type" value="Genomic_DNA"/>
</dbReference>
<dbReference type="AlphaFoldDB" id="A0A438DL43"/>
<gene>
    <name evidence="3" type="primary">HVA22A_5</name>
    <name evidence="3" type="ORF">CK203_113785</name>
</gene>
<accession>A0A438DL43</accession>
<dbReference type="SUPFAM" id="SSF57667">
    <property type="entry name" value="beta-beta-alpha zinc fingers"/>
    <property type="match status" value="1"/>
</dbReference>
<dbReference type="Proteomes" id="UP000288805">
    <property type="component" value="Unassembled WGS sequence"/>
</dbReference>
<reference evidence="3 4" key="1">
    <citation type="journal article" date="2018" name="PLoS Genet.">
        <title>Population sequencing reveals clonal diversity and ancestral inbreeding in the grapevine cultivar Chardonnay.</title>
        <authorList>
            <person name="Roach M.J."/>
            <person name="Johnson D.L."/>
            <person name="Bohlmann J."/>
            <person name="van Vuuren H.J."/>
            <person name="Jones S.J."/>
            <person name="Pretorius I.S."/>
            <person name="Schmidt S.A."/>
            <person name="Borneman A.R."/>
        </authorList>
    </citation>
    <scope>NUCLEOTIDE SEQUENCE [LARGE SCALE GENOMIC DNA]</scope>
    <source>
        <strain evidence="4">cv. Chardonnay</strain>
        <tissue evidence="3">Leaf</tissue>
    </source>
</reference>
<feature type="compositionally biased region" description="Basic and acidic residues" evidence="1">
    <location>
        <begin position="325"/>
        <end position="336"/>
    </location>
</feature>
<dbReference type="InterPro" id="IPR013087">
    <property type="entry name" value="Znf_C2H2_type"/>
</dbReference>
<sequence>MHVRIPFWPYIKLMVICWLVIPHFDGSYYIYQHLVHPRLSMDPQVVMNWLFNESKKKFHSRENFLVSADQYIKEKGPEALEKLLARKLRSTKPNVEVKEIKGPAAPEKKGEQWKCEEPNVAEKEIQVVKVTDIKNGGDGAKRCEGANGAKKEIKVMEVTQRTFGDTAQWVRFLEDQASIHEISICRVMTPPFLGIGKRSLSHMSDDRSRHSERAAALVAAEIEACRDDRTPKIPLHEKVQKEWACAVCQFTTQTEATFNSHLQGKRHQATSEQLTAKNQATKTNCSPSASKAKKSDQSTKEEQPKCPSNNLNSKNNGISAASIVKKPDETKDDEQQKCASSNGPNQKNNKKQEEKVLVLETNEQGHQNNFDPRSHIYFGSHKFQICRKMKDV</sequence>
<dbReference type="InterPro" id="IPR036236">
    <property type="entry name" value="Znf_C2H2_sf"/>
</dbReference>
<feature type="compositionally biased region" description="Polar residues" evidence="1">
    <location>
        <begin position="270"/>
        <end position="289"/>
    </location>
</feature>
<evidence type="ECO:0000313" key="4">
    <source>
        <dbReference type="Proteomes" id="UP000288805"/>
    </source>
</evidence>
<evidence type="ECO:0000259" key="2">
    <source>
        <dbReference type="Pfam" id="PF12874"/>
    </source>
</evidence>
<comment type="caution">
    <text evidence="3">The sequence shown here is derived from an EMBL/GenBank/DDBJ whole genome shotgun (WGS) entry which is preliminary data.</text>
</comment>
<evidence type="ECO:0000256" key="1">
    <source>
        <dbReference type="SAM" id="MobiDB-lite"/>
    </source>
</evidence>
<organism evidence="3 4">
    <name type="scientific">Vitis vinifera</name>
    <name type="common">Grape</name>
    <dbReference type="NCBI Taxonomy" id="29760"/>
    <lineage>
        <taxon>Eukaryota</taxon>
        <taxon>Viridiplantae</taxon>
        <taxon>Streptophyta</taxon>
        <taxon>Embryophyta</taxon>
        <taxon>Tracheophyta</taxon>
        <taxon>Spermatophyta</taxon>
        <taxon>Magnoliopsida</taxon>
        <taxon>eudicotyledons</taxon>
        <taxon>Gunneridae</taxon>
        <taxon>Pentapetalae</taxon>
        <taxon>rosids</taxon>
        <taxon>Vitales</taxon>
        <taxon>Vitaceae</taxon>
        <taxon>Viteae</taxon>
        <taxon>Vitis</taxon>
    </lineage>
</organism>
<name>A0A438DL43_VITVI</name>